<dbReference type="EMBL" id="CP132914">
    <property type="protein sequence ID" value="WMB74067.1"/>
    <property type="molecule type" value="Genomic_DNA"/>
</dbReference>
<reference evidence="1" key="1">
    <citation type="submission" date="2023-08" db="EMBL/GenBank/DDBJ databases">
        <title>Complete genome sequence of Shewanella oncorhynchi Z-P2, a siderophore putrebactin-producing bacterium.</title>
        <authorList>
            <person name="Zhang Y."/>
        </authorList>
    </citation>
    <scope>NUCLEOTIDE SEQUENCE</scope>
    <source>
        <strain evidence="1">Z-P2</strain>
    </source>
</reference>
<sequence length="92" mass="10211">MTQSAAFRHLLNHYRSHKLSLLLKAKTGDSIKIALALGALDCLYWQALGNGLTNLAKGISRTIVYSYRYHPMRLPCHSPVSQASDNQNKEAA</sequence>
<name>A0AA50KFK1_9GAMM</name>
<dbReference type="RefSeq" id="WP_306684856.1">
    <property type="nucleotide sequence ID" value="NZ_CP132914.1"/>
</dbReference>
<accession>A0AA50KFK1</accession>
<dbReference type="Proteomes" id="UP001236800">
    <property type="component" value="Chromosome"/>
</dbReference>
<dbReference type="AlphaFoldDB" id="A0AA50KFK1"/>
<proteinExistence type="predicted"/>
<protein>
    <submittedName>
        <fullName evidence="1">Uncharacterized protein</fullName>
    </submittedName>
</protein>
<evidence type="ECO:0000313" key="1">
    <source>
        <dbReference type="EMBL" id="WMB74067.1"/>
    </source>
</evidence>
<dbReference type="GeneID" id="301338613"/>
<gene>
    <name evidence="1" type="ORF">RA178_05475</name>
</gene>
<dbReference type="KEGG" id="sog:RA178_05475"/>
<organism evidence="1">
    <name type="scientific">Shewanella oncorhynchi</name>
    <dbReference type="NCBI Taxonomy" id="2726434"/>
    <lineage>
        <taxon>Bacteria</taxon>
        <taxon>Pseudomonadati</taxon>
        <taxon>Pseudomonadota</taxon>
        <taxon>Gammaproteobacteria</taxon>
        <taxon>Alteromonadales</taxon>
        <taxon>Shewanellaceae</taxon>
        <taxon>Shewanella</taxon>
    </lineage>
</organism>